<dbReference type="PROSITE" id="PS50800">
    <property type="entry name" value="SAP"/>
    <property type="match status" value="1"/>
</dbReference>
<reference evidence="2 3" key="1">
    <citation type="submission" date="2015-04" db="EMBL/GenBank/DDBJ databases">
        <title>The complete genome sequence of the rumen methanogen Methanobrevibacter millerae SM9.</title>
        <authorList>
            <person name="Leahy S.C."/>
            <person name="Kelly W.J."/>
            <person name="Pacheco D.M."/>
            <person name="Li D."/>
            <person name="Altermann E."/>
            <person name="Attwood G.T."/>
        </authorList>
    </citation>
    <scope>NUCLEOTIDE SEQUENCE [LARGE SCALE GENOMIC DNA]</scope>
    <source>
        <strain evidence="2 3">SM9</strain>
    </source>
</reference>
<gene>
    <name evidence="2" type="ORF">sm9_0638</name>
</gene>
<dbReference type="InterPro" id="IPR003034">
    <property type="entry name" value="SAP_dom"/>
</dbReference>
<sequence length="292" mass="33492">MSEQKLEIFNVLNFLNSGYELEDILKEGNFGTFPSAEDCINYLVENGYLSGEGETISAESISKKYTVAQLKELLKENGLKVSGKKQELVERLLPVLGESSGDYELTEKAKEFIEENQWIDLYMFALVAFRFDDYETYVKASAEDDVQTALKFCDEIISRALMSNQFLVFIDALSAKAHVYAYDGDYESFLDYDLQRFILGLNPIMDLDAQTYASYDIINAANVINLKNVTERFNFGSLKKRFDQIWAKSHIKSITVPKKTSYKFLQKALSGADIEELNFDLREKYFNKKYGI</sequence>
<proteinExistence type="predicted"/>
<dbReference type="Gene3D" id="1.10.720.30">
    <property type="entry name" value="SAP domain"/>
    <property type="match status" value="1"/>
</dbReference>
<dbReference type="InterPro" id="IPR036361">
    <property type="entry name" value="SAP_dom_sf"/>
</dbReference>
<evidence type="ECO:0000313" key="2">
    <source>
        <dbReference type="EMBL" id="ALT68437.1"/>
    </source>
</evidence>
<dbReference type="RefSeq" id="WP_058738757.1">
    <property type="nucleotide sequence ID" value="NZ_CP011266.1"/>
</dbReference>
<dbReference type="OrthoDB" id="76373at2157"/>
<dbReference type="Proteomes" id="UP000067738">
    <property type="component" value="Chromosome"/>
</dbReference>
<evidence type="ECO:0000313" key="3">
    <source>
        <dbReference type="Proteomes" id="UP000067738"/>
    </source>
</evidence>
<dbReference type="SMART" id="SM00513">
    <property type="entry name" value="SAP"/>
    <property type="match status" value="1"/>
</dbReference>
<protein>
    <recommendedName>
        <fullName evidence="1">SAP domain-containing protein</fullName>
    </recommendedName>
</protein>
<organism evidence="2 3">
    <name type="scientific">Methanobrevibacter millerae</name>
    <dbReference type="NCBI Taxonomy" id="230361"/>
    <lineage>
        <taxon>Archaea</taxon>
        <taxon>Methanobacteriati</taxon>
        <taxon>Methanobacteriota</taxon>
        <taxon>Methanomada group</taxon>
        <taxon>Methanobacteria</taxon>
        <taxon>Methanobacteriales</taxon>
        <taxon>Methanobacteriaceae</taxon>
        <taxon>Methanobrevibacter</taxon>
    </lineage>
</organism>
<accession>A0A0U2SHI5</accession>
<feature type="domain" description="SAP" evidence="1">
    <location>
        <begin position="62"/>
        <end position="96"/>
    </location>
</feature>
<dbReference type="EMBL" id="CP011266">
    <property type="protein sequence ID" value="ALT68437.1"/>
    <property type="molecule type" value="Genomic_DNA"/>
</dbReference>
<dbReference type="GeneID" id="26735612"/>
<name>A0A0U2SHI5_9EURY</name>
<keyword evidence="3" id="KW-1185">Reference proteome</keyword>
<dbReference type="SUPFAM" id="SSF68906">
    <property type="entry name" value="SAP domain"/>
    <property type="match status" value="1"/>
</dbReference>
<dbReference type="KEGG" id="mmil:sm9_0638"/>
<dbReference type="Pfam" id="PF02037">
    <property type="entry name" value="SAP"/>
    <property type="match status" value="1"/>
</dbReference>
<dbReference type="AlphaFoldDB" id="A0A0U2SHI5"/>
<dbReference type="PATRIC" id="fig|230361.4.peg.660"/>
<evidence type="ECO:0000259" key="1">
    <source>
        <dbReference type="PROSITE" id="PS50800"/>
    </source>
</evidence>